<dbReference type="PROSITE" id="PS50008">
    <property type="entry name" value="PIPLC_Y_DOMAIN"/>
    <property type="match status" value="1"/>
</dbReference>
<sequence>MPGFVDWANLSAAYLDRLEPLYTPFVDRMRPLFYSFLFVSYTLGTGTSYHENTGVLQYVNPKIGTFGYSPNGNGGMIPSVSVPFGMTRWTPQSRENFISQCPYHDADQYIHGFQATHQPAIWMGESGQVVLTPGVGKVQTLFEQRAHKMDKANEISTPYIYEVTIDSQAVEADANLTESIYSPVPGGAQPVPDDVREGANARTRRALPEQPRPTNPASNSGQILYGDDGGGSIKVALTATSHVGHLRFDFLQNVTSSYPSQSPSKEPYVYVQATRANWTGHVEINPSTQELSGTNPQRQDYALGPSRAPSFSGYFVSRFSEPFSSFGVAQAGRIRSGVTVANGTQIGAFVTFSNSTKRVEVRTGVSFVSIEQARRNLEVEAPPNTTFDAVVEEVKEAWLEKLGRVTIEGVNQTSSSHDPRTIWYTGLFHALQYPSDFSEPTESKTGGLRTFYSGYTDSIHEAEDSYFQSFSIWDTFRAEHSLLTLFAPERVNSIMRSLVQIFSWSGRLPMWANVVETNIMIGTHVDAVLANALVRGFHGFDIAQAWAGVKKNAFDPPDQDSQLLYYDREPYTPDEVRAGLTSYMQPGGGYVPNDRWAESASRTLDYALDDFAASVVAAHAGDNATAAGLLARAQNYHNIYNANTTFMEARNANGTWAGSDQGWTEGDDWVYTFDVMHDPDGLASMMGGAANLKSKLDAHFNGGHNDQTNEPSHHVPYLYAAIGYPANTQNLTRKIAWENYNATSAGLGGNEDLGQMSAWYIFSALGFYPVNPATDEYVVGAPFFETVTLRFPAGAATGGVVSVEQDELTLVISAPDAPKKPFVKSLKVDGRNVEKPILTHGEIVGAGRIEFEMADTPQDWGTLN</sequence>
<keyword evidence="3" id="KW-0378">Hydrolase</keyword>
<dbReference type="InterPro" id="IPR012939">
    <property type="entry name" value="Glyco_hydro_92"/>
</dbReference>
<keyword evidence="4" id="KW-1185">Reference proteome</keyword>
<dbReference type="InterPro" id="IPR050883">
    <property type="entry name" value="PNGase"/>
</dbReference>
<dbReference type="GO" id="GO:0005634">
    <property type="term" value="C:nucleus"/>
    <property type="evidence" value="ECO:0007669"/>
    <property type="project" value="TreeGrafter"/>
</dbReference>
<name>A0A6A6H6L7_VIRVR</name>
<evidence type="ECO:0000313" key="3">
    <source>
        <dbReference type="EMBL" id="KAF2233330.1"/>
    </source>
</evidence>
<reference evidence="3" key="1">
    <citation type="journal article" date="2020" name="Stud. Mycol.">
        <title>101 Dothideomycetes genomes: a test case for predicting lifestyles and emergence of pathogens.</title>
        <authorList>
            <person name="Haridas S."/>
            <person name="Albert R."/>
            <person name="Binder M."/>
            <person name="Bloem J."/>
            <person name="Labutti K."/>
            <person name="Salamov A."/>
            <person name="Andreopoulos B."/>
            <person name="Baker S."/>
            <person name="Barry K."/>
            <person name="Bills G."/>
            <person name="Bluhm B."/>
            <person name="Cannon C."/>
            <person name="Castanera R."/>
            <person name="Culley D."/>
            <person name="Daum C."/>
            <person name="Ezra D."/>
            <person name="Gonzalez J."/>
            <person name="Henrissat B."/>
            <person name="Kuo A."/>
            <person name="Liang C."/>
            <person name="Lipzen A."/>
            <person name="Lutzoni F."/>
            <person name="Magnuson J."/>
            <person name="Mondo S."/>
            <person name="Nolan M."/>
            <person name="Ohm R."/>
            <person name="Pangilinan J."/>
            <person name="Park H.-J."/>
            <person name="Ramirez L."/>
            <person name="Alfaro M."/>
            <person name="Sun H."/>
            <person name="Tritt A."/>
            <person name="Yoshinaga Y."/>
            <person name="Zwiers L.-H."/>
            <person name="Turgeon B."/>
            <person name="Goodwin S."/>
            <person name="Spatafora J."/>
            <person name="Crous P."/>
            <person name="Grigoriev I."/>
        </authorList>
    </citation>
    <scope>NUCLEOTIDE SEQUENCE</scope>
    <source>
        <strain evidence="3">Tuck. ex Michener</strain>
    </source>
</reference>
<dbReference type="InterPro" id="IPR008928">
    <property type="entry name" value="6-hairpin_glycosidase_sf"/>
</dbReference>
<organism evidence="3 4">
    <name type="scientific">Viridothelium virens</name>
    <name type="common">Speckled blister lichen</name>
    <name type="synonym">Trypethelium virens</name>
    <dbReference type="NCBI Taxonomy" id="1048519"/>
    <lineage>
        <taxon>Eukaryota</taxon>
        <taxon>Fungi</taxon>
        <taxon>Dikarya</taxon>
        <taxon>Ascomycota</taxon>
        <taxon>Pezizomycotina</taxon>
        <taxon>Dothideomycetes</taxon>
        <taxon>Dothideomycetes incertae sedis</taxon>
        <taxon>Trypetheliales</taxon>
        <taxon>Trypetheliaceae</taxon>
        <taxon>Viridothelium</taxon>
    </lineage>
</organism>
<feature type="domain" description="PI-PLC Y-box" evidence="2">
    <location>
        <begin position="349"/>
        <end position="426"/>
    </location>
</feature>
<dbReference type="GO" id="GO:0006516">
    <property type="term" value="P:glycoprotein catabolic process"/>
    <property type="evidence" value="ECO:0007669"/>
    <property type="project" value="TreeGrafter"/>
</dbReference>
<dbReference type="FunFam" id="1.20.1050.60:FF:000001">
    <property type="entry name" value="Putative alpha-1,2-mannosidase"/>
    <property type="match status" value="1"/>
</dbReference>
<dbReference type="SUPFAM" id="SSF48208">
    <property type="entry name" value="Six-hairpin glycosidases"/>
    <property type="match status" value="1"/>
</dbReference>
<dbReference type="InterPro" id="IPR014718">
    <property type="entry name" value="GH-type_carb-bd"/>
</dbReference>
<dbReference type="EMBL" id="ML991807">
    <property type="protein sequence ID" value="KAF2233330.1"/>
    <property type="molecule type" value="Genomic_DNA"/>
</dbReference>
<proteinExistence type="predicted"/>
<feature type="region of interest" description="Disordered" evidence="1">
    <location>
        <begin position="203"/>
        <end position="225"/>
    </location>
</feature>
<dbReference type="Gene3D" id="1.20.1610.10">
    <property type="entry name" value="alpha-1,2-mannosidases domains"/>
    <property type="match status" value="1"/>
</dbReference>
<dbReference type="GO" id="GO:0004435">
    <property type="term" value="F:phosphatidylinositol-4,5-bisphosphate phospholipase C activity"/>
    <property type="evidence" value="ECO:0007669"/>
    <property type="project" value="InterPro"/>
</dbReference>
<dbReference type="GO" id="GO:0006629">
    <property type="term" value="P:lipid metabolic process"/>
    <property type="evidence" value="ECO:0007669"/>
    <property type="project" value="InterPro"/>
</dbReference>
<dbReference type="Gene3D" id="3.30.2080.10">
    <property type="entry name" value="GH92 mannosidase domain"/>
    <property type="match status" value="1"/>
</dbReference>
<evidence type="ECO:0000259" key="2">
    <source>
        <dbReference type="PROSITE" id="PS50008"/>
    </source>
</evidence>
<dbReference type="Pfam" id="PF17678">
    <property type="entry name" value="Glyco_hydro_92N"/>
    <property type="match status" value="1"/>
</dbReference>
<protein>
    <submittedName>
        <fullName evidence="3">Glycoside hydrolase family 92 protein</fullName>
    </submittedName>
</protein>
<dbReference type="Proteomes" id="UP000800092">
    <property type="component" value="Unassembled WGS sequence"/>
</dbReference>
<dbReference type="InterPro" id="IPR005887">
    <property type="entry name" value="GH92_a_mannosidase_put"/>
</dbReference>
<dbReference type="GO" id="GO:0005829">
    <property type="term" value="C:cytosol"/>
    <property type="evidence" value="ECO:0007669"/>
    <property type="project" value="TreeGrafter"/>
</dbReference>
<dbReference type="InterPro" id="IPR041371">
    <property type="entry name" value="GH92_N"/>
</dbReference>
<dbReference type="NCBIfam" id="TIGR01180">
    <property type="entry name" value="aman2_put"/>
    <property type="match status" value="1"/>
</dbReference>
<dbReference type="OrthoDB" id="449263at2759"/>
<dbReference type="GO" id="GO:0030246">
    <property type="term" value="F:carbohydrate binding"/>
    <property type="evidence" value="ECO:0007669"/>
    <property type="project" value="InterPro"/>
</dbReference>
<evidence type="ECO:0000313" key="4">
    <source>
        <dbReference type="Proteomes" id="UP000800092"/>
    </source>
</evidence>
<dbReference type="AlphaFoldDB" id="A0A6A6H6L7"/>
<dbReference type="Pfam" id="PF07971">
    <property type="entry name" value="Glyco_hydro_92"/>
    <property type="match status" value="1"/>
</dbReference>
<dbReference type="InterPro" id="IPR001711">
    <property type="entry name" value="PLipase_C_Pinositol-sp_Y"/>
</dbReference>
<gene>
    <name evidence="3" type="ORF">EV356DRAFT_503653</name>
</gene>
<dbReference type="GO" id="GO:0000224">
    <property type="term" value="F:peptide-N4-(N-acetyl-beta-glucosaminyl)asparagine amidase activity"/>
    <property type="evidence" value="ECO:0007669"/>
    <property type="project" value="TreeGrafter"/>
</dbReference>
<dbReference type="PANTHER" id="PTHR12143">
    <property type="entry name" value="PEPTIDE N-GLYCANASE PNGASE -RELATED"/>
    <property type="match status" value="1"/>
</dbReference>
<dbReference type="PANTHER" id="PTHR12143:SF43">
    <property type="entry name" value="PUTATIVE-RELATED"/>
    <property type="match status" value="1"/>
</dbReference>
<accession>A0A6A6H6L7</accession>
<dbReference type="GO" id="GO:0035556">
    <property type="term" value="P:intracellular signal transduction"/>
    <property type="evidence" value="ECO:0007669"/>
    <property type="project" value="InterPro"/>
</dbReference>
<evidence type="ECO:0000256" key="1">
    <source>
        <dbReference type="SAM" id="MobiDB-lite"/>
    </source>
</evidence>
<dbReference type="GO" id="GO:0005975">
    <property type="term" value="P:carbohydrate metabolic process"/>
    <property type="evidence" value="ECO:0007669"/>
    <property type="project" value="InterPro"/>
</dbReference>
<dbReference type="Gene3D" id="1.20.1050.60">
    <property type="entry name" value="alpha-1,2-mannosidase"/>
    <property type="match status" value="1"/>
</dbReference>
<dbReference type="Gene3D" id="2.70.98.10">
    <property type="match status" value="2"/>
</dbReference>